<sequence>MEKLQTLLFILLGLIAFVWRMVKKAQETAAQESRQRPPRPAGQVPPLPSTSFQELLKQMQAQNQASQPVAPHVPAHTPGGRTVAHGTAPAARSLERTDVRPKSLEAPATNKSLEPTTPTMRRASSLPRAGSTPDPQRAAQQLARREERARQDSRPNVRDLLRNPTDLRTAFILSEVLKPKFD</sequence>
<dbReference type="RefSeq" id="WP_139517007.1">
    <property type="nucleotide sequence ID" value="NZ_CP040896.1"/>
</dbReference>
<feature type="compositionally biased region" description="Basic and acidic residues" evidence="1">
    <location>
        <begin position="93"/>
        <end position="103"/>
    </location>
</feature>
<accession>A0A5B8A5A0</accession>
<feature type="region of interest" description="Disordered" evidence="1">
    <location>
        <begin position="29"/>
        <end position="165"/>
    </location>
</feature>
<evidence type="ECO:0000256" key="1">
    <source>
        <dbReference type="SAM" id="MobiDB-lite"/>
    </source>
</evidence>
<name>A0A5B8A5A0_9BACT</name>
<feature type="compositionally biased region" description="Polar residues" evidence="1">
    <location>
        <begin position="49"/>
        <end position="67"/>
    </location>
</feature>
<dbReference type="Proteomes" id="UP000305398">
    <property type="component" value="Chromosome"/>
</dbReference>
<dbReference type="OrthoDB" id="885126at2"/>
<dbReference type="KEGG" id="hyj:FHG12_17785"/>
<dbReference type="EMBL" id="CP040896">
    <property type="protein sequence ID" value="QDA61833.1"/>
    <property type="molecule type" value="Genomic_DNA"/>
</dbReference>
<evidence type="ECO:0000313" key="3">
    <source>
        <dbReference type="Proteomes" id="UP000305398"/>
    </source>
</evidence>
<organism evidence="2 3">
    <name type="scientific">Hymenobacter jejuensis</name>
    <dbReference type="NCBI Taxonomy" id="2502781"/>
    <lineage>
        <taxon>Bacteria</taxon>
        <taxon>Pseudomonadati</taxon>
        <taxon>Bacteroidota</taxon>
        <taxon>Cytophagia</taxon>
        <taxon>Cytophagales</taxon>
        <taxon>Hymenobacteraceae</taxon>
        <taxon>Hymenobacter</taxon>
    </lineage>
</organism>
<feature type="compositionally biased region" description="Pro residues" evidence="1">
    <location>
        <begin position="38"/>
        <end position="48"/>
    </location>
</feature>
<proteinExistence type="predicted"/>
<reference evidence="2 3" key="1">
    <citation type="submission" date="2019-06" db="EMBL/GenBank/DDBJ databases">
        <authorList>
            <person name="Srinivasan S."/>
        </authorList>
    </citation>
    <scope>NUCLEOTIDE SEQUENCE [LARGE SCALE GENOMIC DNA]</scope>
    <source>
        <strain evidence="2 3">17J68-5</strain>
    </source>
</reference>
<evidence type="ECO:0000313" key="2">
    <source>
        <dbReference type="EMBL" id="QDA61833.1"/>
    </source>
</evidence>
<protein>
    <submittedName>
        <fullName evidence="2">Uncharacterized protein</fullName>
    </submittedName>
</protein>
<gene>
    <name evidence="2" type="ORF">FHG12_17785</name>
</gene>
<feature type="compositionally biased region" description="Basic and acidic residues" evidence="1">
    <location>
        <begin position="143"/>
        <end position="161"/>
    </location>
</feature>
<keyword evidence="3" id="KW-1185">Reference proteome</keyword>
<dbReference type="AlphaFoldDB" id="A0A5B8A5A0"/>
<feature type="compositionally biased region" description="Polar residues" evidence="1">
    <location>
        <begin position="109"/>
        <end position="119"/>
    </location>
</feature>